<dbReference type="EMBL" id="VMGI01000104">
    <property type="protein sequence ID" value="TSC91659.1"/>
    <property type="molecule type" value="Genomic_DNA"/>
</dbReference>
<reference evidence="2 3" key="1">
    <citation type="submission" date="2017-07" db="EMBL/GenBank/DDBJ databases">
        <title>Mechanisms for carbon and nitrogen cycling indicate functional differentiation within the Candidate Phyla Radiation.</title>
        <authorList>
            <person name="Danczak R.E."/>
            <person name="Johnston M.D."/>
            <person name="Kenah C."/>
            <person name="Slattery M."/>
            <person name="Wrighton K.C."/>
            <person name="Wilkins M.J."/>
        </authorList>
    </citation>
    <scope>NUCLEOTIDE SEQUENCE [LARGE SCALE GENOMIC DNA]</scope>
    <source>
        <strain evidence="2">Licking1014_85</strain>
    </source>
</reference>
<dbReference type="GO" id="GO:0016881">
    <property type="term" value="F:acid-amino acid ligase activity"/>
    <property type="evidence" value="ECO:0007669"/>
    <property type="project" value="InterPro"/>
</dbReference>
<organism evidence="2 3">
    <name type="scientific">Candidatus Berkelbacteria bacterium Licking1014_85</name>
    <dbReference type="NCBI Taxonomy" id="2017148"/>
    <lineage>
        <taxon>Bacteria</taxon>
        <taxon>Candidatus Berkelbacteria</taxon>
    </lineage>
</organism>
<dbReference type="PANTHER" id="PTHR43445:SF3">
    <property type="entry name" value="UDP-N-ACETYLMURAMATE--L-ALANINE LIGASE"/>
    <property type="match status" value="1"/>
</dbReference>
<dbReference type="SUPFAM" id="SSF51984">
    <property type="entry name" value="MurCD N-terminal domain"/>
    <property type="match status" value="1"/>
</dbReference>
<protein>
    <submittedName>
        <fullName evidence="2">UDP-N-acetylmuramate--alanine ligase</fullName>
    </submittedName>
</protein>
<dbReference type="InterPro" id="IPR050061">
    <property type="entry name" value="MurCDEF_pg_biosynth"/>
</dbReference>
<dbReference type="Gene3D" id="3.40.50.720">
    <property type="entry name" value="NAD(P)-binding Rossmann-like Domain"/>
    <property type="match status" value="1"/>
</dbReference>
<dbReference type="Pfam" id="PF01225">
    <property type="entry name" value="Mur_ligase"/>
    <property type="match status" value="1"/>
</dbReference>
<dbReference type="AlphaFoldDB" id="A0A554LG81"/>
<gene>
    <name evidence="2" type="ORF">CEN91_619</name>
</gene>
<evidence type="ECO:0000313" key="3">
    <source>
        <dbReference type="Proteomes" id="UP000315589"/>
    </source>
</evidence>
<feature type="domain" description="Mur ligase N-terminal catalytic" evidence="1">
    <location>
        <begin position="11"/>
        <end position="110"/>
    </location>
</feature>
<dbReference type="PANTHER" id="PTHR43445">
    <property type="entry name" value="UDP-N-ACETYLMURAMATE--L-ALANINE LIGASE-RELATED"/>
    <property type="match status" value="1"/>
</dbReference>
<keyword evidence="2" id="KW-0436">Ligase</keyword>
<dbReference type="GO" id="GO:0005524">
    <property type="term" value="F:ATP binding"/>
    <property type="evidence" value="ECO:0007669"/>
    <property type="project" value="InterPro"/>
</dbReference>
<dbReference type="InterPro" id="IPR036565">
    <property type="entry name" value="Mur-like_cat_sf"/>
</dbReference>
<dbReference type="SUPFAM" id="SSF53623">
    <property type="entry name" value="MurD-like peptide ligases, catalytic domain"/>
    <property type="match status" value="1"/>
</dbReference>
<dbReference type="Gene3D" id="3.40.1190.10">
    <property type="entry name" value="Mur-like, catalytic domain"/>
    <property type="match status" value="1"/>
</dbReference>
<sequence>MSNLSLRHINKVHFIGIKGVAMSGLAAICKDRGLEVKGSDVDQEFITDKILLQGDIGVFENFRKENLDWNPDLVVVGASWDMKNPEMQEARKRKLPVLLESDLRGELSREKTTIAVAGVHGKTTTTSLISYIFALAGLDPSYLVGTALIR</sequence>
<dbReference type="InterPro" id="IPR000713">
    <property type="entry name" value="Mur_ligase_N"/>
</dbReference>
<dbReference type="Proteomes" id="UP000315589">
    <property type="component" value="Unassembled WGS sequence"/>
</dbReference>
<comment type="caution">
    <text evidence="2">The sequence shown here is derived from an EMBL/GenBank/DDBJ whole genome shotgun (WGS) entry which is preliminary data.</text>
</comment>
<evidence type="ECO:0000259" key="1">
    <source>
        <dbReference type="Pfam" id="PF01225"/>
    </source>
</evidence>
<name>A0A554LG81_9BACT</name>
<proteinExistence type="predicted"/>
<evidence type="ECO:0000313" key="2">
    <source>
        <dbReference type="EMBL" id="TSC91659.1"/>
    </source>
</evidence>
<accession>A0A554LG81</accession>